<comment type="caution">
    <text evidence="5">The sequence shown here is derived from an EMBL/GenBank/DDBJ whole genome shotgun (WGS) entry which is preliminary data.</text>
</comment>
<dbReference type="PROSITE" id="PS51318">
    <property type="entry name" value="TAT"/>
    <property type="match status" value="1"/>
</dbReference>
<dbReference type="InterPro" id="IPR029058">
    <property type="entry name" value="AB_hydrolase_fold"/>
</dbReference>
<organism evidence="5 6">
    <name type="scientific">Halobellus litoreus</name>
    <dbReference type="NCBI Taxonomy" id="755310"/>
    <lineage>
        <taxon>Archaea</taxon>
        <taxon>Methanobacteriati</taxon>
        <taxon>Methanobacteriota</taxon>
        <taxon>Stenosarchaea group</taxon>
        <taxon>Halobacteria</taxon>
        <taxon>Halobacteriales</taxon>
        <taxon>Haloferacaceae</taxon>
        <taxon>Halobellus</taxon>
    </lineage>
</organism>
<reference evidence="5 6" key="1">
    <citation type="journal article" date="2019" name="Int. J. Syst. Evol. Microbiol.">
        <title>The Global Catalogue of Microorganisms (GCM) 10K type strain sequencing project: providing services to taxonomists for standard genome sequencing and annotation.</title>
        <authorList>
            <consortium name="The Broad Institute Genomics Platform"/>
            <consortium name="The Broad Institute Genome Sequencing Center for Infectious Disease"/>
            <person name="Wu L."/>
            <person name="Ma J."/>
        </authorList>
    </citation>
    <scope>NUCLEOTIDE SEQUENCE [LARGE SCALE GENOMIC DNA]</scope>
    <source>
        <strain evidence="5 6">CGMCC 1.10387</strain>
    </source>
</reference>
<gene>
    <name evidence="5" type="ORF">ACFSAS_03280</name>
</gene>
<name>A0ABD6DTS3_9EURY</name>
<dbReference type="PROSITE" id="PS01173">
    <property type="entry name" value="LIPASE_GDXG_HIS"/>
    <property type="match status" value="1"/>
</dbReference>
<feature type="region of interest" description="Disordered" evidence="3">
    <location>
        <begin position="342"/>
        <end position="381"/>
    </location>
</feature>
<keyword evidence="2 5" id="KW-0378">Hydrolase</keyword>
<feature type="compositionally biased region" description="Polar residues" evidence="3">
    <location>
        <begin position="342"/>
        <end position="352"/>
    </location>
</feature>
<dbReference type="PANTHER" id="PTHR48081:SF13">
    <property type="entry name" value="ALPHA_BETA HYDROLASE"/>
    <property type="match status" value="1"/>
</dbReference>
<dbReference type="Gene3D" id="3.40.50.1820">
    <property type="entry name" value="alpha/beta hydrolase"/>
    <property type="match status" value="1"/>
</dbReference>
<dbReference type="Proteomes" id="UP001597092">
    <property type="component" value="Unassembled WGS sequence"/>
</dbReference>
<dbReference type="InterPro" id="IPR002168">
    <property type="entry name" value="Lipase_GDXG_HIS_AS"/>
</dbReference>
<dbReference type="AlphaFoldDB" id="A0ABD6DTS3"/>
<dbReference type="Pfam" id="PF20434">
    <property type="entry name" value="BD-FAE"/>
    <property type="match status" value="1"/>
</dbReference>
<dbReference type="EMBL" id="JBHUDP010000001">
    <property type="protein sequence ID" value="MFD1684630.1"/>
    <property type="molecule type" value="Genomic_DNA"/>
</dbReference>
<evidence type="ECO:0000313" key="5">
    <source>
        <dbReference type="EMBL" id="MFD1684630.1"/>
    </source>
</evidence>
<evidence type="ECO:0000259" key="4">
    <source>
        <dbReference type="Pfam" id="PF20434"/>
    </source>
</evidence>
<dbReference type="SUPFAM" id="SSF53474">
    <property type="entry name" value="alpha/beta-Hydrolases"/>
    <property type="match status" value="1"/>
</dbReference>
<proteinExistence type="inferred from homology"/>
<accession>A0ABD6DTS3</accession>
<dbReference type="InterPro" id="IPR050300">
    <property type="entry name" value="GDXG_lipolytic_enzyme"/>
</dbReference>
<keyword evidence="6" id="KW-1185">Reference proteome</keyword>
<protein>
    <submittedName>
        <fullName evidence="5">Alpha/beta hydrolase fold domain-containing protein</fullName>
    </submittedName>
</protein>
<dbReference type="PANTHER" id="PTHR48081">
    <property type="entry name" value="AB HYDROLASE SUPERFAMILY PROTEIN C4A8.06C"/>
    <property type="match status" value="1"/>
</dbReference>
<evidence type="ECO:0000313" key="6">
    <source>
        <dbReference type="Proteomes" id="UP001597092"/>
    </source>
</evidence>
<evidence type="ECO:0000256" key="1">
    <source>
        <dbReference type="ARBA" id="ARBA00010515"/>
    </source>
</evidence>
<sequence>MSDKRSSTSRRGFLGKMAVGGTVLLGATGSVTASNGKAPTPSDDISFNEGLTYATREAGENRTAGDLELDLYYHPNSKEPTPLVVYIHGGGWITGSRKSTPDLMEYFASRGYAMATIDHRYSFVPDDIDPFFPPNDINPKGKFPDHIVDVKAAIRWLRAHASEYNIDVDNVATWGSSSGAHLSALAAAVDDVEEVEGDVYDINPTVATEQSGAVQAAVPWYPPTDLLLMDEQDSNDSGAQGFIPHNARNSPESMLIGEKITEAPEKVARANPITYVEDGSAPMLLMHGRQDRLVPYEQSEILYEALRDACVEASFHELDPLGHGFGFDDLTQKPVIDQTVYTTKGCKSNNGRGSPPKDRTSNGPPAGPKVVEQFLDSNLGR</sequence>
<evidence type="ECO:0000256" key="2">
    <source>
        <dbReference type="ARBA" id="ARBA00022801"/>
    </source>
</evidence>
<comment type="similarity">
    <text evidence="1">Belongs to the 'GDXG' lipolytic enzyme family.</text>
</comment>
<feature type="domain" description="BD-FAE-like" evidence="4">
    <location>
        <begin position="69"/>
        <end position="306"/>
    </location>
</feature>
<dbReference type="GO" id="GO:0016787">
    <property type="term" value="F:hydrolase activity"/>
    <property type="evidence" value="ECO:0007669"/>
    <property type="project" value="UniProtKB-KW"/>
</dbReference>
<dbReference type="InterPro" id="IPR049492">
    <property type="entry name" value="BD-FAE-like_dom"/>
</dbReference>
<dbReference type="RefSeq" id="WP_256307891.1">
    <property type="nucleotide sequence ID" value="NZ_JANHAW010000002.1"/>
</dbReference>
<dbReference type="InterPro" id="IPR006311">
    <property type="entry name" value="TAT_signal"/>
</dbReference>
<evidence type="ECO:0000256" key="3">
    <source>
        <dbReference type="SAM" id="MobiDB-lite"/>
    </source>
</evidence>